<dbReference type="SUPFAM" id="SSF75005">
    <property type="entry name" value="Arabinanase/levansucrase/invertase"/>
    <property type="match status" value="1"/>
</dbReference>
<feature type="active site" description="Proton acceptor" evidence="5">
    <location>
        <position position="19"/>
    </location>
</feature>
<reference evidence="8" key="1">
    <citation type="submission" date="2022-06" db="EMBL/GenBank/DDBJ databases">
        <title>Complete Genome of Aeromonas sp. Strain SOD01 Isolated from an Urban Freshwater Stream.</title>
        <authorList>
            <person name="Williams L.E."/>
            <person name="Brysgel T."/>
            <person name="Capestro E.M."/>
            <person name="Foltz G.V."/>
            <person name="Gardner A.E."/>
            <person name="Ingrassia J."/>
            <person name="Peterson E."/>
            <person name="Arruda J."/>
            <person name="Flaherty I."/>
            <person name="Hunt M."/>
            <person name="Pappas G."/>
            <person name="Ramsaran S."/>
            <person name="Rocha M."/>
        </authorList>
    </citation>
    <scope>NUCLEOTIDE SEQUENCE</scope>
    <source>
        <strain evidence="8">SOD01</strain>
    </source>
</reference>
<dbReference type="GO" id="GO:0005975">
    <property type="term" value="P:carbohydrate metabolic process"/>
    <property type="evidence" value="ECO:0007669"/>
    <property type="project" value="InterPro"/>
</dbReference>
<keyword evidence="9" id="KW-1185">Reference proteome</keyword>
<protein>
    <submittedName>
        <fullName evidence="8">Glycoside hydrolase family 43 protein</fullName>
    </submittedName>
</protein>
<dbReference type="CDD" id="cd18820">
    <property type="entry name" value="GH43_LbAraf43-like"/>
    <property type="match status" value="1"/>
</dbReference>
<dbReference type="RefSeq" id="WP_252994907.1">
    <property type="nucleotide sequence ID" value="NZ_CP099717.1"/>
</dbReference>
<dbReference type="PANTHER" id="PTHR43817:SF1">
    <property type="entry name" value="HYDROLASE, FAMILY 43, PUTATIVE (AFU_ORTHOLOGUE AFUA_3G01660)-RELATED"/>
    <property type="match status" value="1"/>
</dbReference>
<organism evidence="8 9">
    <name type="scientific">Aeromonas encheleia</name>
    <dbReference type="NCBI Taxonomy" id="73010"/>
    <lineage>
        <taxon>Bacteria</taxon>
        <taxon>Pseudomonadati</taxon>
        <taxon>Pseudomonadota</taxon>
        <taxon>Gammaproteobacteria</taxon>
        <taxon>Aeromonadales</taxon>
        <taxon>Aeromonadaceae</taxon>
        <taxon>Aeromonas</taxon>
    </lineage>
</organism>
<dbReference type="Pfam" id="PF04616">
    <property type="entry name" value="Glyco_hydro_43"/>
    <property type="match status" value="1"/>
</dbReference>
<dbReference type="EMBL" id="CP099717">
    <property type="protein sequence ID" value="USV56801.1"/>
    <property type="molecule type" value="Genomic_DNA"/>
</dbReference>
<dbReference type="InterPro" id="IPR023296">
    <property type="entry name" value="Glyco_hydro_beta-prop_sf"/>
</dbReference>
<dbReference type="InterPro" id="IPR006710">
    <property type="entry name" value="Glyco_hydro_43"/>
</dbReference>
<dbReference type="PANTHER" id="PTHR43817">
    <property type="entry name" value="GLYCOSYL HYDROLASE"/>
    <property type="match status" value="1"/>
</dbReference>
<evidence type="ECO:0000256" key="4">
    <source>
        <dbReference type="ARBA" id="ARBA00023295"/>
    </source>
</evidence>
<evidence type="ECO:0000313" key="9">
    <source>
        <dbReference type="Proteomes" id="UP001056890"/>
    </source>
</evidence>
<comment type="similarity">
    <text evidence="1 7">Belongs to the glycosyl hydrolase 43 family.</text>
</comment>
<accession>A0AAE9MFN2</accession>
<dbReference type="GO" id="GO:0004553">
    <property type="term" value="F:hydrolase activity, hydrolyzing O-glycosyl compounds"/>
    <property type="evidence" value="ECO:0007669"/>
    <property type="project" value="InterPro"/>
</dbReference>
<feature type="active site" description="Proton donor" evidence="5">
    <location>
        <position position="197"/>
    </location>
</feature>
<evidence type="ECO:0000256" key="1">
    <source>
        <dbReference type="ARBA" id="ARBA00009865"/>
    </source>
</evidence>
<keyword evidence="2" id="KW-0732">Signal</keyword>
<keyword evidence="3 7" id="KW-0378">Hydrolase</keyword>
<dbReference type="PIRSF" id="PIRSF025414">
    <property type="entry name" value="Alpha-L-arabinofuranosidase"/>
    <property type="match status" value="1"/>
</dbReference>
<feature type="site" description="Important for catalytic activity, responsible for pKa modulation of the active site Glu and correct orientation of both the proton donor and substrate" evidence="6">
    <location>
        <position position="135"/>
    </location>
</feature>
<sequence>MSAQAASTFFNPILSDGADPWVVRHDDGYYYYTQTTGSDISLWRTKDLTDLENAERKVVWSPDPGASNGSHLWAPELHLLDGRWYIYFAASDGDMTRQRMHVLQSRGEDPFGEYGFPVDTRQGKVSDASDKWAIDGTVLDYRGGRYFIWSGWEGDVNEQQRIYIARMASPWQLVGPRVEISRPELLWERIGTPQVNEAPQVLLSPGGRLFLLYSASGSWTDDYCLGLLELAGEDPMNPTHWTKRPQPVFSKDEAVGVYGPGHNGFFTDSGGQPWLIYHAAKFKGAGWNREIHMQPFDWDEQGLPQFGIPAGTGRALAAPR</sequence>
<evidence type="ECO:0000256" key="3">
    <source>
        <dbReference type="ARBA" id="ARBA00022801"/>
    </source>
</evidence>
<evidence type="ECO:0000313" key="8">
    <source>
        <dbReference type="EMBL" id="USV56801.1"/>
    </source>
</evidence>
<keyword evidence="4 7" id="KW-0326">Glycosidase</keyword>
<evidence type="ECO:0000256" key="6">
    <source>
        <dbReference type="PIRSR" id="PIRSR606710-2"/>
    </source>
</evidence>
<dbReference type="Gene3D" id="2.115.10.20">
    <property type="entry name" value="Glycosyl hydrolase domain, family 43"/>
    <property type="match status" value="1"/>
</dbReference>
<gene>
    <name evidence="8" type="ORF">NHF51_15830</name>
</gene>
<evidence type="ECO:0000256" key="7">
    <source>
        <dbReference type="RuleBase" id="RU361187"/>
    </source>
</evidence>
<dbReference type="InterPro" id="IPR016828">
    <property type="entry name" value="Alpha-L-arabinofuranosidase"/>
</dbReference>
<evidence type="ECO:0000256" key="2">
    <source>
        <dbReference type="ARBA" id="ARBA00022729"/>
    </source>
</evidence>
<name>A0AAE9MFN2_9GAMM</name>
<evidence type="ECO:0000256" key="5">
    <source>
        <dbReference type="PIRSR" id="PIRSR606710-1"/>
    </source>
</evidence>
<dbReference type="Proteomes" id="UP001056890">
    <property type="component" value="Chromosome"/>
</dbReference>
<dbReference type="AlphaFoldDB" id="A0AAE9MFN2"/>
<proteinExistence type="inferred from homology"/>